<comment type="subcellular location">
    <subcellularLocation>
        <location evidence="1">Periplasm</location>
    </subcellularLocation>
</comment>
<dbReference type="PANTHER" id="PTHR39210">
    <property type="entry name" value="HEPARIN-SULFATE LYASE"/>
    <property type="match status" value="1"/>
</dbReference>
<gene>
    <name evidence="6" type="ordered locus">Ilyop_2136</name>
</gene>
<dbReference type="SUPFAM" id="SSF48230">
    <property type="entry name" value="Chondroitin AC/alginate lyase"/>
    <property type="match status" value="1"/>
</dbReference>
<evidence type="ECO:0000256" key="1">
    <source>
        <dbReference type="ARBA" id="ARBA00004418"/>
    </source>
</evidence>
<dbReference type="Gene3D" id="1.50.10.100">
    <property type="entry name" value="Chondroitin AC/alginate lyase"/>
    <property type="match status" value="1"/>
</dbReference>
<dbReference type="CAZy" id="PL17">
    <property type="family name" value="Polysaccharide Lyase Family 17"/>
</dbReference>
<keyword evidence="3" id="KW-0574">Periplasm</keyword>
<sequence length="630" mass="72712">MDYSNIGKLKSSMLKNRYQEMLQHMGAEVTNFSDKFNDNYNKMSEWGHMYFCEEDGAILDFNLEKPHIHICTVCGTEYKSRQLDNVWVYFYRGKAIQTALNAAVVYKATKEKKYLEYLEKIIGYYTRHYTDFAIHSKDAAVEITTTGKLGYARIMPQELNEAVIVVKIARIMEILKEDLSEEFKESVKNMFREVFQILAPQVNKVHNKPCWSVCAIGSMGFVIQDKEMIDFAFNSEFNINRQLEEGVTSGIWYEGSMYYSFFTLEGIADLLLFAKTYDYKAPIVEATVELMLKTAYDYAFDNLIFPNPNDGWPDINLKTFSFLYHLGYKIFGEEKMGALLRKIERSDLVRRDPQLAKPYYYNNEISLEELLFNNDFDMNGVVSEKSNTSNFESSNVGILKNNNVNVFIKYGHQARSHAHSDKMNLEVTLGGELISRDLSNSGYVSKLCNEWHRVTAAHNTVAVNGKSHTSISTGNILKFNETTCHVRSEDLYEGVIADVNFERKIELTEKGFNDLFEVETKEGETLDWFFHFESSVEFMSNLETSDFSLGYSEDGYQHITNVREVKTNGKTALLKFKANKVEFTVELDMNHKKLILCDTVDNPVDKKRTSIILRSNRSNDTFTAKWEIKN</sequence>
<dbReference type="Pfam" id="PF07940">
    <property type="entry name" value="Hepar_II_III_C"/>
    <property type="match status" value="1"/>
</dbReference>
<name>E3HC57_ILYPC</name>
<keyword evidence="4" id="KW-0456">Lyase</keyword>
<dbReference type="Gene3D" id="2.70.98.70">
    <property type="match status" value="1"/>
</dbReference>
<reference evidence="6 7" key="1">
    <citation type="journal article" date="2010" name="Stand. Genomic Sci.">
        <title>Complete genome sequence of Ilyobacter polytropus type strain (CuHbu1).</title>
        <authorList>
            <person name="Sikorski J."/>
            <person name="Chertkov O."/>
            <person name="Lapidus A."/>
            <person name="Nolan M."/>
            <person name="Lucas S."/>
            <person name="Del Rio T.G."/>
            <person name="Tice H."/>
            <person name="Cheng J.F."/>
            <person name="Tapia R."/>
            <person name="Han C."/>
            <person name="Goodwin L."/>
            <person name="Pitluck S."/>
            <person name="Liolios K."/>
            <person name="Ivanova N."/>
            <person name="Mavromatis K."/>
            <person name="Mikhailova N."/>
            <person name="Pati A."/>
            <person name="Chen A."/>
            <person name="Palaniappan K."/>
            <person name="Land M."/>
            <person name="Hauser L."/>
            <person name="Chang Y.J."/>
            <person name="Jeffries C.D."/>
            <person name="Brambilla E."/>
            <person name="Yasawong M."/>
            <person name="Rohde M."/>
            <person name="Pukall R."/>
            <person name="Spring S."/>
            <person name="Goker M."/>
            <person name="Woyke T."/>
            <person name="Bristow J."/>
            <person name="Eisen J.A."/>
            <person name="Markowitz V."/>
            <person name="Hugenholtz P."/>
            <person name="Kyrpides N.C."/>
            <person name="Klenk H.P."/>
        </authorList>
    </citation>
    <scope>NUCLEOTIDE SEQUENCE [LARGE SCALE GENOMIC DNA]</scope>
    <source>
        <strain evidence="7">ATCC 51220 / DSM 2926 / LMG 16218 / CuHBu1</strain>
        <plasmid evidence="7">pILYOP01</plasmid>
    </source>
</reference>
<organism evidence="6 7">
    <name type="scientific">Ilyobacter polytropus (strain ATCC 51220 / DSM 2926 / LMG 16218 / CuHBu1)</name>
    <dbReference type="NCBI Taxonomy" id="572544"/>
    <lineage>
        <taxon>Bacteria</taxon>
        <taxon>Fusobacteriati</taxon>
        <taxon>Fusobacteriota</taxon>
        <taxon>Fusobacteriia</taxon>
        <taxon>Fusobacteriales</taxon>
        <taxon>Fusobacteriaceae</taxon>
        <taxon>Ilyobacter</taxon>
    </lineage>
</organism>
<dbReference type="GO" id="GO:0016829">
    <property type="term" value="F:lyase activity"/>
    <property type="evidence" value="ECO:0007669"/>
    <property type="project" value="UniProtKB-KW"/>
</dbReference>
<evidence type="ECO:0000256" key="3">
    <source>
        <dbReference type="ARBA" id="ARBA00022764"/>
    </source>
</evidence>
<evidence type="ECO:0000259" key="5">
    <source>
        <dbReference type="Pfam" id="PF07940"/>
    </source>
</evidence>
<dbReference type="PANTHER" id="PTHR39210:SF1">
    <property type="entry name" value="HEPARIN-SULFATE LYASE"/>
    <property type="match status" value="1"/>
</dbReference>
<geneLocation type="plasmid" evidence="6 7">
    <name>pILYOP01</name>
</geneLocation>
<keyword evidence="7" id="KW-1185">Reference proteome</keyword>
<evidence type="ECO:0000256" key="2">
    <source>
        <dbReference type="ARBA" id="ARBA00022729"/>
    </source>
</evidence>
<dbReference type="KEGG" id="ipo:Ilyop_2136"/>
<dbReference type="Proteomes" id="UP000006875">
    <property type="component" value="Plasmid pILYOP01"/>
</dbReference>
<proteinExistence type="predicted"/>
<protein>
    <submittedName>
        <fullName evidence="6">Heparinase II/III family protein</fullName>
    </submittedName>
</protein>
<accession>E3HC57</accession>
<evidence type="ECO:0000313" key="6">
    <source>
        <dbReference type="EMBL" id="ADO83900.1"/>
    </source>
</evidence>
<evidence type="ECO:0000256" key="4">
    <source>
        <dbReference type="ARBA" id="ARBA00023239"/>
    </source>
</evidence>
<dbReference type="HOGENOM" id="CLU_431315_0_0_0"/>
<feature type="domain" description="Heparinase II/III-like C-terminal" evidence="5">
    <location>
        <begin position="388"/>
        <end position="546"/>
    </location>
</feature>
<dbReference type="OrthoDB" id="9772435at2"/>
<dbReference type="EMBL" id="CP002282">
    <property type="protein sequence ID" value="ADO83900.1"/>
    <property type="molecule type" value="Genomic_DNA"/>
</dbReference>
<dbReference type="RefSeq" id="WP_013388562.1">
    <property type="nucleotide sequence ID" value="NC_014633.1"/>
</dbReference>
<dbReference type="InterPro" id="IPR012480">
    <property type="entry name" value="Hepar_II_III_C"/>
</dbReference>
<dbReference type="GO" id="GO:0042597">
    <property type="term" value="C:periplasmic space"/>
    <property type="evidence" value="ECO:0007669"/>
    <property type="project" value="UniProtKB-SubCell"/>
</dbReference>
<keyword evidence="6" id="KW-0614">Plasmid</keyword>
<dbReference type="InterPro" id="IPR008929">
    <property type="entry name" value="Chondroitin_lyas"/>
</dbReference>
<evidence type="ECO:0000313" key="7">
    <source>
        <dbReference type="Proteomes" id="UP000006875"/>
    </source>
</evidence>
<keyword evidence="2" id="KW-0732">Signal</keyword>
<dbReference type="AlphaFoldDB" id="E3HC57"/>